<dbReference type="PANTHER" id="PTHR33495:SF2">
    <property type="entry name" value="ANTI-SIGMA FACTOR ANTAGONIST TM_1081-RELATED"/>
    <property type="match status" value="1"/>
</dbReference>
<comment type="caution">
    <text evidence="4">The sequence shown here is derived from an EMBL/GenBank/DDBJ whole genome shotgun (WGS) entry which is preliminary data.</text>
</comment>
<dbReference type="Pfam" id="PF01740">
    <property type="entry name" value="STAS"/>
    <property type="match status" value="1"/>
</dbReference>
<accession>A0ABW2XMU7</accession>
<dbReference type="RefSeq" id="WP_242619201.1">
    <property type="nucleotide sequence ID" value="NZ_CAACUY010000043.1"/>
</dbReference>
<sequence length="119" mass="12216">MTDRTLAVTLPPADAEIPVVGVAGDLDYHTASELRKALETVSFPAGSGVVIDLSGLAFCDSTGITVLIAAYRRAQAAGSALLLAGANADLVQVLRIIGLEEIFSLHPTVDDAIGALNQS</sequence>
<dbReference type="PANTHER" id="PTHR33495">
    <property type="entry name" value="ANTI-SIGMA FACTOR ANTAGONIST TM_1081-RELATED-RELATED"/>
    <property type="match status" value="1"/>
</dbReference>
<dbReference type="InterPro" id="IPR036513">
    <property type="entry name" value="STAS_dom_sf"/>
</dbReference>
<dbReference type="PROSITE" id="PS50801">
    <property type="entry name" value="STAS"/>
    <property type="match status" value="1"/>
</dbReference>
<dbReference type="InterPro" id="IPR003658">
    <property type="entry name" value="Anti-sigma_ant"/>
</dbReference>
<evidence type="ECO:0000313" key="4">
    <source>
        <dbReference type="EMBL" id="MFD0687828.1"/>
    </source>
</evidence>
<name>A0ABW2XMU7_9ACTN</name>
<evidence type="ECO:0000256" key="2">
    <source>
        <dbReference type="RuleBase" id="RU003749"/>
    </source>
</evidence>
<reference evidence="5" key="1">
    <citation type="journal article" date="2019" name="Int. J. Syst. Evol. Microbiol.">
        <title>The Global Catalogue of Microorganisms (GCM) 10K type strain sequencing project: providing services to taxonomists for standard genome sequencing and annotation.</title>
        <authorList>
            <consortium name="The Broad Institute Genomics Platform"/>
            <consortium name="The Broad Institute Genome Sequencing Center for Infectious Disease"/>
            <person name="Wu L."/>
            <person name="Ma J."/>
        </authorList>
    </citation>
    <scope>NUCLEOTIDE SEQUENCE [LARGE SCALE GENOMIC DNA]</scope>
    <source>
        <strain evidence="5">JCM 9371</strain>
    </source>
</reference>
<evidence type="ECO:0000259" key="3">
    <source>
        <dbReference type="PROSITE" id="PS50801"/>
    </source>
</evidence>
<keyword evidence="5" id="KW-1185">Reference proteome</keyword>
<dbReference type="Proteomes" id="UP001597063">
    <property type="component" value="Unassembled WGS sequence"/>
</dbReference>
<gene>
    <name evidence="4" type="ORF">ACFQZM_25260</name>
</gene>
<comment type="similarity">
    <text evidence="1 2">Belongs to the anti-sigma-factor antagonist family.</text>
</comment>
<evidence type="ECO:0000256" key="1">
    <source>
        <dbReference type="ARBA" id="ARBA00009013"/>
    </source>
</evidence>
<dbReference type="CDD" id="cd07043">
    <property type="entry name" value="STAS_anti-anti-sigma_factors"/>
    <property type="match status" value="1"/>
</dbReference>
<dbReference type="EMBL" id="JBHTGP010000013">
    <property type="protein sequence ID" value="MFD0687828.1"/>
    <property type="molecule type" value="Genomic_DNA"/>
</dbReference>
<proteinExistence type="inferred from homology"/>
<dbReference type="SUPFAM" id="SSF52091">
    <property type="entry name" value="SpoIIaa-like"/>
    <property type="match status" value="1"/>
</dbReference>
<dbReference type="InterPro" id="IPR002645">
    <property type="entry name" value="STAS_dom"/>
</dbReference>
<protein>
    <recommendedName>
        <fullName evidence="2">Anti-sigma factor antagonist</fullName>
    </recommendedName>
</protein>
<feature type="domain" description="STAS" evidence="3">
    <location>
        <begin position="19"/>
        <end position="116"/>
    </location>
</feature>
<dbReference type="NCBIfam" id="TIGR00377">
    <property type="entry name" value="ant_ant_sig"/>
    <property type="match status" value="1"/>
</dbReference>
<dbReference type="Gene3D" id="3.30.750.24">
    <property type="entry name" value="STAS domain"/>
    <property type="match status" value="1"/>
</dbReference>
<evidence type="ECO:0000313" key="5">
    <source>
        <dbReference type="Proteomes" id="UP001597063"/>
    </source>
</evidence>
<organism evidence="4 5">
    <name type="scientific">Actinomadura fibrosa</name>
    <dbReference type="NCBI Taxonomy" id="111802"/>
    <lineage>
        <taxon>Bacteria</taxon>
        <taxon>Bacillati</taxon>
        <taxon>Actinomycetota</taxon>
        <taxon>Actinomycetes</taxon>
        <taxon>Streptosporangiales</taxon>
        <taxon>Thermomonosporaceae</taxon>
        <taxon>Actinomadura</taxon>
    </lineage>
</organism>